<keyword evidence="7 9" id="KW-0234">DNA repair</keyword>
<dbReference type="Pfam" id="PF02805">
    <property type="entry name" value="Ada_Zn_binding"/>
    <property type="match status" value="1"/>
</dbReference>
<dbReference type="Gene3D" id="1.10.10.60">
    <property type="entry name" value="Homeodomain-like"/>
    <property type="match status" value="1"/>
</dbReference>
<dbReference type="NCBIfam" id="TIGR00589">
    <property type="entry name" value="ogt"/>
    <property type="match status" value="1"/>
</dbReference>
<dbReference type="InterPro" id="IPR004026">
    <property type="entry name" value="Ada_DNA_repair_Zn-bd"/>
</dbReference>
<proteinExistence type="inferred from homology"/>
<comment type="catalytic activity">
    <reaction evidence="1 9">
        <text>a 4-O-methyl-thymidine in DNA + L-cysteinyl-[protein] = a thymidine in DNA + S-methyl-L-cysteinyl-[protein]</text>
        <dbReference type="Rhea" id="RHEA:53428"/>
        <dbReference type="Rhea" id="RHEA-COMP:10131"/>
        <dbReference type="Rhea" id="RHEA-COMP:10132"/>
        <dbReference type="Rhea" id="RHEA-COMP:13555"/>
        <dbReference type="Rhea" id="RHEA-COMP:13556"/>
        <dbReference type="ChEBI" id="CHEBI:29950"/>
        <dbReference type="ChEBI" id="CHEBI:82612"/>
        <dbReference type="ChEBI" id="CHEBI:137386"/>
        <dbReference type="ChEBI" id="CHEBI:137387"/>
        <dbReference type="EC" id="2.1.1.63"/>
    </reaction>
</comment>
<dbReference type="RefSeq" id="WP_194847092.1">
    <property type="nucleotide sequence ID" value="NZ_JAAEJV010000004.1"/>
</dbReference>
<dbReference type="SUPFAM" id="SSF46767">
    <property type="entry name" value="Methylated DNA-protein cysteine methyltransferase, C-terminal domain"/>
    <property type="match status" value="1"/>
</dbReference>
<accession>A0ABS0AXD6</accession>
<comment type="subcellular location">
    <subcellularLocation>
        <location evidence="9">Cytoplasm</location>
    </subcellularLocation>
</comment>
<dbReference type="EC" id="2.1.1.63" evidence="9"/>
<evidence type="ECO:0000256" key="3">
    <source>
        <dbReference type="ARBA" id="ARBA00022603"/>
    </source>
</evidence>
<evidence type="ECO:0000259" key="10">
    <source>
        <dbReference type="PROSITE" id="PS01124"/>
    </source>
</evidence>
<feature type="active site" description="Nucleophile; methyl group acceptor" evidence="9">
    <location>
        <position position="317"/>
    </location>
</feature>
<evidence type="ECO:0000256" key="7">
    <source>
        <dbReference type="ARBA" id="ARBA00023204"/>
    </source>
</evidence>
<dbReference type="InterPro" id="IPR016221">
    <property type="entry name" value="Bifunct_regulatory_prot_Ada"/>
</dbReference>
<evidence type="ECO:0000256" key="9">
    <source>
        <dbReference type="HAMAP-Rule" id="MF_00772"/>
    </source>
</evidence>
<keyword evidence="6" id="KW-0010">Activator</keyword>
<dbReference type="InterPro" id="IPR014048">
    <property type="entry name" value="MethylDNA_cys_MeTrfase_DNA-bd"/>
</dbReference>
<dbReference type="SUPFAM" id="SSF57884">
    <property type="entry name" value="Ada DNA repair protein, N-terminal domain (N-Ada 10)"/>
    <property type="match status" value="1"/>
</dbReference>
<reference evidence="11 12" key="1">
    <citation type="submission" date="2020-01" db="EMBL/GenBank/DDBJ databases">
        <title>Draft genome sequence of Cand. Neptunochlamydia vexilliferae K9.</title>
        <authorList>
            <person name="Schulz F."/>
            <person name="Koestlbacher S."/>
            <person name="Wascher F."/>
            <person name="Pizzetti I."/>
            <person name="Horn M."/>
        </authorList>
    </citation>
    <scope>NUCLEOTIDE SEQUENCE [LARGE SCALE GENOMIC DNA]</scope>
    <source>
        <strain evidence="11 12">K9</strain>
    </source>
</reference>
<evidence type="ECO:0000313" key="11">
    <source>
        <dbReference type="EMBL" id="MBF5058804.1"/>
    </source>
</evidence>
<dbReference type="Gene3D" id="1.10.10.10">
    <property type="entry name" value="Winged helix-like DNA-binding domain superfamily/Winged helix DNA-binding domain"/>
    <property type="match status" value="1"/>
</dbReference>
<evidence type="ECO:0000256" key="6">
    <source>
        <dbReference type="ARBA" id="ARBA00023159"/>
    </source>
</evidence>
<protein>
    <recommendedName>
        <fullName evidence="9">Methylated-DNA--protein-cysteine methyltransferase</fullName>
        <ecNumber evidence="9">2.1.1.63</ecNumber>
    </recommendedName>
    <alternativeName>
        <fullName evidence="9">6-O-methylguanine-DNA methyltransferase</fullName>
        <shortName evidence="9">MGMT</shortName>
    </alternativeName>
    <alternativeName>
        <fullName evidence="9">O-6-methylguanine-DNA-alkyltransferase</fullName>
    </alternativeName>
</protein>
<dbReference type="SUPFAM" id="SSF53155">
    <property type="entry name" value="Methylated DNA-protein cysteine methyltransferase domain"/>
    <property type="match status" value="1"/>
</dbReference>
<keyword evidence="12" id="KW-1185">Reference proteome</keyword>
<comment type="catalytic activity">
    <reaction evidence="8 9">
        <text>a 6-O-methyl-2'-deoxyguanosine in DNA + L-cysteinyl-[protein] = S-methyl-L-cysteinyl-[protein] + a 2'-deoxyguanosine in DNA</text>
        <dbReference type="Rhea" id="RHEA:24000"/>
        <dbReference type="Rhea" id="RHEA-COMP:10131"/>
        <dbReference type="Rhea" id="RHEA-COMP:10132"/>
        <dbReference type="Rhea" id="RHEA-COMP:11367"/>
        <dbReference type="Rhea" id="RHEA-COMP:11368"/>
        <dbReference type="ChEBI" id="CHEBI:29950"/>
        <dbReference type="ChEBI" id="CHEBI:82612"/>
        <dbReference type="ChEBI" id="CHEBI:85445"/>
        <dbReference type="ChEBI" id="CHEBI:85448"/>
        <dbReference type="EC" id="2.1.1.63"/>
    </reaction>
</comment>
<comment type="function">
    <text evidence="9">Involved in the cellular defense against the biological effects of O6-methylguanine (O6-MeG) and O4-methylthymine (O4-MeT) in DNA. Repairs the methylated nucleobase in DNA by stoichiometrically transferring the methyl group to a cysteine residue in the enzyme. This is a suicide reaction: the enzyme is irreversibly inactivated.</text>
</comment>
<dbReference type="Proteomes" id="UP001194714">
    <property type="component" value="Unassembled WGS sequence"/>
</dbReference>
<dbReference type="Pfam" id="PF12833">
    <property type="entry name" value="HTH_18"/>
    <property type="match status" value="1"/>
</dbReference>
<evidence type="ECO:0000256" key="4">
    <source>
        <dbReference type="ARBA" id="ARBA00022679"/>
    </source>
</evidence>
<evidence type="ECO:0000256" key="8">
    <source>
        <dbReference type="ARBA" id="ARBA00049348"/>
    </source>
</evidence>
<dbReference type="InterPro" id="IPR023546">
    <property type="entry name" value="MGMT"/>
</dbReference>
<sequence>MISLELKKEYYSALVARNSDYDGTFYVGIKTTGVFCRSVCPARKPKFENCEFFEKAEEALLAGFRPCKRCHPLSQPDQAPEVVRRLIEAVEQHPEKRWKEKDFRMLSTNAVQASRVFKKRFGMTFVAYARARRMGIALKQIKEKGPVIDAQLETGYESGSGFRDAFSKIMGFPPARSEEVNLFKADWIDTPLGPMVAIGGEEALYLLEFVGRRGLEKEVERLRKKMKVTIVPGQSPPLQSIKKELGLYFKGCLENFHTPIKLIGSPFQMKVWLELQNIPIGETRSYADMAKALGVEGAARAIGRANGSNQLAIIIPCHRVIGASGELTGYAGGLARKRWLLAHEGKTSQKSF</sequence>
<keyword evidence="4 9" id="KW-0808">Transferase</keyword>
<feature type="domain" description="HTH araC/xylS-type" evidence="10">
    <location>
        <begin position="115"/>
        <end position="180"/>
    </location>
</feature>
<dbReference type="HAMAP" id="MF_00772">
    <property type="entry name" value="OGT"/>
    <property type="match status" value="1"/>
</dbReference>
<dbReference type="Gene3D" id="3.40.10.10">
    <property type="entry name" value="DNA Methylphosphotriester Repair Domain"/>
    <property type="match status" value="1"/>
</dbReference>
<comment type="caution">
    <text evidence="11">The sequence shown here is derived from an EMBL/GenBank/DDBJ whole genome shotgun (WGS) entry which is preliminary data.</text>
</comment>
<dbReference type="Gene3D" id="3.30.160.70">
    <property type="entry name" value="Methylated DNA-protein cysteine methyltransferase domain"/>
    <property type="match status" value="1"/>
</dbReference>
<keyword evidence="5 9" id="KW-0227">DNA damage</keyword>
<dbReference type="InterPro" id="IPR018060">
    <property type="entry name" value="HTH_AraC"/>
</dbReference>
<name>A0ABS0AXD6_9BACT</name>
<dbReference type="CDD" id="cd06445">
    <property type="entry name" value="ATase"/>
    <property type="match status" value="1"/>
</dbReference>
<dbReference type="PROSITE" id="PS00374">
    <property type="entry name" value="MGMT"/>
    <property type="match status" value="1"/>
</dbReference>
<dbReference type="InterPro" id="IPR035451">
    <property type="entry name" value="Ada-like_dom_sf"/>
</dbReference>
<keyword evidence="3 9" id="KW-0489">Methyltransferase</keyword>
<evidence type="ECO:0000256" key="1">
    <source>
        <dbReference type="ARBA" id="ARBA00001286"/>
    </source>
</evidence>
<evidence type="ECO:0000313" key="12">
    <source>
        <dbReference type="Proteomes" id="UP001194714"/>
    </source>
</evidence>
<dbReference type="Pfam" id="PF01035">
    <property type="entry name" value="DNA_binding_1"/>
    <property type="match status" value="1"/>
</dbReference>
<comment type="miscellaneous">
    <text evidence="9">This enzyme catalyzes only one turnover and therefore is not strictly catalytic. According to one definition, an enzyme is a biocatalyst that acts repeatedly and over many reaction cycles.</text>
</comment>
<comment type="similarity">
    <text evidence="9">Belongs to the MGMT family.</text>
</comment>
<dbReference type="InterPro" id="IPR036631">
    <property type="entry name" value="MGMT_N_sf"/>
</dbReference>
<dbReference type="PANTHER" id="PTHR10815">
    <property type="entry name" value="METHYLATED-DNA--PROTEIN-CYSTEINE METHYLTRANSFERASE"/>
    <property type="match status" value="1"/>
</dbReference>
<dbReference type="PANTHER" id="PTHR10815:SF5">
    <property type="entry name" value="METHYLATED-DNA--PROTEIN-CYSTEINE METHYLTRANSFERASE"/>
    <property type="match status" value="1"/>
</dbReference>
<dbReference type="PROSITE" id="PS01124">
    <property type="entry name" value="HTH_ARAC_FAMILY_2"/>
    <property type="match status" value="1"/>
</dbReference>
<dbReference type="InterPro" id="IPR036217">
    <property type="entry name" value="MethylDNA_cys_MeTrfase_DNAb"/>
</dbReference>
<gene>
    <name evidence="11" type="ORF">NEPTK9_000303</name>
</gene>
<evidence type="ECO:0000256" key="5">
    <source>
        <dbReference type="ARBA" id="ARBA00022763"/>
    </source>
</evidence>
<keyword evidence="2 9" id="KW-0963">Cytoplasm</keyword>
<dbReference type="InterPro" id="IPR001497">
    <property type="entry name" value="MethylDNA_cys_MeTrfase_AS"/>
</dbReference>
<dbReference type="InterPro" id="IPR036388">
    <property type="entry name" value="WH-like_DNA-bd_sf"/>
</dbReference>
<evidence type="ECO:0000256" key="2">
    <source>
        <dbReference type="ARBA" id="ARBA00022490"/>
    </source>
</evidence>
<organism evidence="11 12">
    <name type="scientific">Candidatus Neptunichlamydia vexilliferae</name>
    <dbReference type="NCBI Taxonomy" id="1651774"/>
    <lineage>
        <taxon>Bacteria</taxon>
        <taxon>Pseudomonadati</taxon>
        <taxon>Chlamydiota</taxon>
        <taxon>Chlamydiia</taxon>
        <taxon>Parachlamydiales</taxon>
        <taxon>Simkaniaceae</taxon>
        <taxon>Candidatus Neptunichlamydia</taxon>
    </lineage>
</organism>
<dbReference type="SMART" id="SM00342">
    <property type="entry name" value="HTH_ARAC"/>
    <property type="match status" value="1"/>
</dbReference>
<dbReference type="PIRSF" id="PIRSF000409">
    <property type="entry name" value="Ada"/>
    <property type="match status" value="1"/>
</dbReference>
<dbReference type="EMBL" id="JAAEJV010000004">
    <property type="protein sequence ID" value="MBF5058804.1"/>
    <property type="molecule type" value="Genomic_DNA"/>
</dbReference>